<evidence type="ECO:0000256" key="3">
    <source>
        <dbReference type="ARBA" id="ARBA00020977"/>
    </source>
</evidence>
<evidence type="ECO:0000256" key="2">
    <source>
        <dbReference type="ARBA" id="ARBA00007603"/>
    </source>
</evidence>
<evidence type="ECO:0000256" key="7">
    <source>
        <dbReference type="ARBA" id="ARBA00023136"/>
    </source>
</evidence>
<dbReference type="GO" id="GO:0000139">
    <property type="term" value="C:Golgi membrane"/>
    <property type="evidence" value="ECO:0007669"/>
    <property type="project" value="UniProtKB-SubCell"/>
</dbReference>
<evidence type="ECO:0000313" key="12">
    <source>
        <dbReference type="EMBL" id="KAK8385088.1"/>
    </source>
</evidence>
<evidence type="ECO:0000256" key="4">
    <source>
        <dbReference type="ARBA" id="ARBA00022448"/>
    </source>
</evidence>
<feature type="domain" description="Conserved oligomeric Golgi complex subunit 2 N-terminal" evidence="10">
    <location>
        <begin position="17"/>
        <end position="92"/>
    </location>
</feature>
<name>A0AAW0TCQ7_SCYPA</name>
<dbReference type="GO" id="GO:0015031">
    <property type="term" value="P:protein transport"/>
    <property type="evidence" value="ECO:0007669"/>
    <property type="project" value="UniProtKB-KW"/>
</dbReference>
<dbReference type="InterPro" id="IPR024602">
    <property type="entry name" value="COG_su2_N"/>
</dbReference>
<proteinExistence type="inferred from homology"/>
<evidence type="ECO:0000256" key="6">
    <source>
        <dbReference type="ARBA" id="ARBA00023034"/>
    </source>
</evidence>
<evidence type="ECO:0000259" key="10">
    <source>
        <dbReference type="Pfam" id="PF06148"/>
    </source>
</evidence>
<comment type="subcellular location">
    <subcellularLocation>
        <location evidence="1">Golgi apparatus membrane</location>
        <topology evidence="1">Peripheral membrane protein</topology>
    </subcellularLocation>
</comment>
<dbReference type="Pfam" id="PF12022">
    <property type="entry name" value="COG2_C"/>
    <property type="match status" value="1"/>
</dbReference>
<evidence type="ECO:0000256" key="5">
    <source>
        <dbReference type="ARBA" id="ARBA00022927"/>
    </source>
</evidence>
<evidence type="ECO:0000256" key="8">
    <source>
        <dbReference type="ARBA" id="ARBA00031344"/>
    </source>
</evidence>
<dbReference type="Pfam" id="PF06148">
    <property type="entry name" value="COG2_N"/>
    <property type="match status" value="1"/>
</dbReference>
<dbReference type="PANTHER" id="PTHR12961">
    <property type="entry name" value="CONSERVED OLIGOMERIC GOLGI COMPLEX COMPONENT 2"/>
    <property type="match status" value="1"/>
</dbReference>
<keyword evidence="13" id="KW-1185">Reference proteome</keyword>
<keyword evidence="7" id="KW-0472">Membrane</keyword>
<dbReference type="GO" id="GO:0006891">
    <property type="term" value="P:intra-Golgi vesicle-mediated transport"/>
    <property type="evidence" value="ECO:0007669"/>
    <property type="project" value="TreeGrafter"/>
</dbReference>
<dbReference type="GO" id="GO:0017119">
    <property type="term" value="C:Golgi transport complex"/>
    <property type="evidence" value="ECO:0007669"/>
    <property type="project" value="TreeGrafter"/>
</dbReference>
<feature type="compositionally biased region" description="Low complexity" evidence="9">
    <location>
        <begin position="532"/>
        <end position="552"/>
    </location>
</feature>
<evidence type="ECO:0000256" key="1">
    <source>
        <dbReference type="ARBA" id="ARBA00004395"/>
    </source>
</evidence>
<comment type="caution">
    <text evidence="12">The sequence shown here is derived from an EMBL/GenBank/DDBJ whole genome shotgun (WGS) entry which is preliminary data.</text>
</comment>
<dbReference type="Proteomes" id="UP001487740">
    <property type="component" value="Unassembled WGS sequence"/>
</dbReference>
<accession>A0AAW0TCQ7</accession>
<comment type="similarity">
    <text evidence="2">Belongs to the COG2 family.</text>
</comment>
<dbReference type="AlphaFoldDB" id="A0AAW0TCQ7"/>
<dbReference type="GO" id="GO:0007030">
    <property type="term" value="P:Golgi organization"/>
    <property type="evidence" value="ECO:0007669"/>
    <property type="project" value="InterPro"/>
</dbReference>
<keyword evidence="6" id="KW-0333">Golgi apparatus</keyword>
<protein>
    <recommendedName>
        <fullName evidence="3">Conserved oligomeric Golgi complex subunit 2</fullName>
    </recommendedName>
    <alternativeName>
        <fullName evidence="8">Component of oligomeric Golgi complex 2</fullName>
    </alternativeName>
</protein>
<dbReference type="InterPro" id="IPR009316">
    <property type="entry name" value="COG2"/>
</dbReference>
<dbReference type="PANTHER" id="PTHR12961:SF0">
    <property type="entry name" value="CONSERVED OLIGOMERIC GOLGI COMPLEX SUBUNIT 2"/>
    <property type="match status" value="1"/>
</dbReference>
<gene>
    <name evidence="12" type="ORF">O3P69_012114</name>
</gene>
<feature type="domain" description="COG complex component COG2 C-terminal" evidence="11">
    <location>
        <begin position="384"/>
        <end position="744"/>
    </location>
</feature>
<feature type="compositionally biased region" description="Low complexity" evidence="9">
    <location>
        <begin position="514"/>
        <end position="525"/>
    </location>
</feature>
<organism evidence="12 13">
    <name type="scientific">Scylla paramamosain</name>
    <name type="common">Mud crab</name>
    <dbReference type="NCBI Taxonomy" id="85552"/>
    <lineage>
        <taxon>Eukaryota</taxon>
        <taxon>Metazoa</taxon>
        <taxon>Ecdysozoa</taxon>
        <taxon>Arthropoda</taxon>
        <taxon>Crustacea</taxon>
        <taxon>Multicrustacea</taxon>
        <taxon>Malacostraca</taxon>
        <taxon>Eumalacostraca</taxon>
        <taxon>Eucarida</taxon>
        <taxon>Decapoda</taxon>
        <taxon>Pleocyemata</taxon>
        <taxon>Brachyura</taxon>
        <taxon>Eubrachyura</taxon>
        <taxon>Portunoidea</taxon>
        <taxon>Portunidae</taxon>
        <taxon>Portuninae</taxon>
        <taxon>Scylla</taxon>
    </lineage>
</organism>
<keyword evidence="5" id="KW-0653">Protein transport</keyword>
<feature type="region of interest" description="Disordered" evidence="9">
    <location>
        <begin position="486"/>
        <end position="552"/>
    </location>
</feature>
<keyword evidence="4" id="KW-0813">Transport</keyword>
<sequence>MASEKILPVQLYGTSSLCFDKDDFMKDDFSVDAFVRVQQAAGGSGLEVLRDHLGVYLKILRSAMIELINRDYADFVNLSTNLTGLDRLIEALKTPLGQLREEVLSVERLLSEAIATTSRDLEQRNKLTQQKALLHRLSQIANRLERLEELLKGGGLRGGGEGVGGTAEGAGAGGETGLVDRLAAEVNHLNFLVSHCEGAALLDVFRPRVAEVCRLVEGGLERGLREGVLNRDLSLLQQTLRTHASLGSTAHAHRLVRTLIRKEVQEVISEGALRSNPRGLPGLYANTLAVINSVCQPLLTLTTGRRPDVVRGYSFLECSAWPEVVSALHTNVNGIFNPGNPAVFHKRYLETLDFLDSFEALLGSRAKVAAFREMDDYNNFMQLWNLPVYFQIRYQEIGQAVEASLIHNGDGLTPCTSALPSGLAPTPASTRFHLASTRTVWEAVVRCFSTEVFLLPLLHRFWKLTLLVLARYRTWVVATTARLKDPTLSPQPQRKLEGLPGSRPSGSRPQDALSSSEKASHSRSSSLDKNFTTTNTTTTTSTTSTTSSSASSREAAVGLVRDVVLLSSQLLPDLYTNTILPVVPHLPQDKLALLREELRSQSHTLEGLVGDLSDTITDSLVTAAAAPLRQVADTPRLYRRTNRAPPSSHQPYIASAAAILTSFAEECRGKVDEALVVHWLTRAAGQVSQRYRGLTYEVLSSAHKMEESLKRLKRARDRGSGGAEGATAGLSDHDKIRTQICLDVEYFGEQLRGLSVDVHGVDSFSALLTMVQQARDGSFVP</sequence>
<evidence type="ECO:0000313" key="13">
    <source>
        <dbReference type="Proteomes" id="UP001487740"/>
    </source>
</evidence>
<dbReference type="InterPro" id="IPR024603">
    <property type="entry name" value="COG_complex_COG2_C"/>
</dbReference>
<evidence type="ECO:0000259" key="11">
    <source>
        <dbReference type="Pfam" id="PF12022"/>
    </source>
</evidence>
<evidence type="ECO:0000256" key="9">
    <source>
        <dbReference type="SAM" id="MobiDB-lite"/>
    </source>
</evidence>
<dbReference type="EMBL" id="JARAKH010000033">
    <property type="protein sequence ID" value="KAK8385088.1"/>
    <property type="molecule type" value="Genomic_DNA"/>
</dbReference>
<reference evidence="12 13" key="1">
    <citation type="submission" date="2023-03" db="EMBL/GenBank/DDBJ databases">
        <title>High-quality genome of Scylla paramamosain provides insights in environmental adaptation.</title>
        <authorList>
            <person name="Zhang L."/>
        </authorList>
    </citation>
    <scope>NUCLEOTIDE SEQUENCE [LARGE SCALE GENOMIC DNA]</scope>
    <source>
        <strain evidence="12">LZ_2023a</strain>
        <tissue evidence="12">Muscle</tissue>
    </source>
</reference>